<feature type="region of interest" description="Disordered" evidence="1">
    <location>
        <begin position="1"/>
        <end position="21"/>
    </location>
</feature>
<name>A0A7S0CM92_9STRA</name>
<reference evidence="2" key="1">
    <citation type="submission" date="2021-01" db="EMBL/GenBank/DDBJ databases">
        <authorList>
            <person name="Corre E."/>
            <person name="Pelletier E."/>
            <person name="Niang G."/>
            <person name="Scheremetjew M."/>
            <person name="Finn R."/>
            <person name="Kale V."/>
            <person name="Holt S."/>
            <person name="Cochrane G."/>
            <person name="Meng A."/>
            <person name="Brown T."/>
            <person name="Cohen L."/>
        </authorList>
    </citation>
    <scope>NUCLEOTIDE SEQUENCE</scope>
    <source>
        <strain evidence="2">CCAP1064/1</strain>
    </source>
</reference>
<dbReference type="EMBL" id="HBEL01051669">
    <property type="protein sequence ID" value="CAD8427484.1"/>
    <property type="molecule type" value="Transcribed_RNA"/>
</dbReference>
<accession>A0A7S0CM92</accession>
<evidence type="ECO:0000256" key="1">
    <source>
        <dbReference type="SAM" id="MobiDB-lite"/>
    </source>
</evidence>
<feature type="region of interest" description="Disordered" evidence="1">
    <location>
        <begin position="67"/>
        <end position="89"/>
    </location>
</feature>
<sequence>MDPSTVLPSRVSAAWPSADRPTGMKRTLLWCLLMPHMSRNSADIKSKPAITMRSKEALFDQIFKLDAAPERTQTSPLTSKAPPRQRHSSNLLLILQLKLP</sequence>
<dbReference type="AlphaFoldDB" id="A0A7S0CM92"/>
<gene>
    <name evidence="2" type="ORF">PINE0816_LOCUS23649</name>
</gene>
<proteinExistence type="predicted"/>
<evidence type="ECO:0000313" key="2">
    <source>
        <dbReference type="EMBL" id="CAD8427484.1"/>
    </source>
</evidence>
<organism evidence="2">
    <name type="scientific">Proboscia inermis</name>
    <dbReference type="NCBI Taxonomy" id="420281"/>
    <lineage>
        <taxon>Eukaryota</taxon>
        <taxon>Sar</taxon>
        <taxon>Stramenopiles</taxon>
        <taxon>Ochrophyta</taxon>
        <taxon>Bacillariophyta</taxon>
        <taxon>Coscinodiscophyceae</taxon>
        <taxon>Rhizosoleniophycidae</taxon>
        <taxon>Rhizosoleniales</taxon>
        <taxon>Rhizosoleniaceae</taxon>
        <taxon>Proboscia</taxon>
    </lineage>
</organism>
<protein>
    <submittedName>
        <fullName evidence="2">Uncharacterized protein</fullName>
    </submittedName>
</protein>